<gene>
    <name evidence="3" type="ORF">H2201_003533</name>
</gene>
<dbReference type="Proteomes" id="UP001172684">
    <property type="component" value="Unassembled WGS sequence"/>
</dbReference>
<evidence type="ECO:0000259" key="2">
    <source>
        <dbReference type="Pfam" id="PF00171"/>
    </source>
</evidence>
<dbReference type="EMBL" id="JAPDRL010000020">
    <property type="protein sequence ID" value="KAJ9666345.1"/>
    <property type="molecule type" value="Genomic_DNA"/>
</dbReference>
<dbReference type="Gene3D" id="3.40.605.10">
    <property type="entry name" value="Aldehyde Dehydrogenase, Chain A, domain 1"/>
    <property type="match status" value="1"/>
</dbReference>
<evidence type="ECO:0000313" key="3">
    <source>
        <dbReference type="EMBL" id="KAJ9666345.1"/>
    </source>
</evidence>
<keyword evidence="4" id="KW-1185">Reference proteome</keyword>
<sequence length="484" mass="51393">MATNGSSNGTSYTVPLLINGKEVVTDTTFPVTSPASDKLLWHSASSSKSDALSAVSAAAAAFPSWSKTKPAFRRDIFLRAADILDKRAAECAGYMDQETGSVDAFSKDFNLPSAAEMIRDIAGRISGIMGAIPTCAVEGTSALVLKEPYGVILGIAPWNAPYILGIRAFAYALAAGNTCILKGSELCPRTFWAIGSVFTEAGLPDGCLNVLYHRPQDAAEVTTVLIEHPLVKKVNFTGSTAVGSIIAATAGKALKPVLMELGGKASAIVLEDADLEKAATQCALGAFLHSGQICMSTERILLHRSILEPFKKALSTAISNIFSDSQPAPILVTSAGVEKNKKLISNALDKGASLVYGDPQTQEASATRMRPIVISDVTKDMDIYHTESFGPSVSLIAVDTEDEAVEMANDTEYGLSGAVFTENLARGLRIARRIESGAVHINSMSVHDEANLPHGGVKKSGWGRFNGMWGLEEFLRTKTITFQE</sequence>
<dbReference type="PANTHER" id="PTHR43353">
    <property type="entry name" value="SUCCINATE-SEMIALDEHYDE DEHYDROGENASE, MITOCHONDRIAL"/>
    <property type="match status" value="1"/>
</dbReference>
<dbReference type="SUPFAM" id="SSF53720">
    <property type="entry name" value="ALDH-like"/>
    <property type="match status" value="1"/>
</dbReference>
<dbReference type="InterPro" id="IPR016161">
    <property type="entry name" value="Ald_DH/histidinol_DH"/>
</dbReference>
<dbReference type="InterPro" id="IPR050740">
    <property type="entry name" value="Aldehyde_DH_Superfamily"/>
</dbReference>
<keyword evidence="1" id="KW-0560">Oxidoreductase</keyword>
<dbReference type="InterPro" id="IPR016162">
    <property type="entry name" value="Ald_DH_N"/>
</dbReference>
<evidence type="ECO:0000313" key="4">
    <source>
        <dbReference type="Proteomes" id="UP001172684"/>
    </source>
</evidence>
<reference evidence="3" key="1">
    <citation type="submission" date="2022-10" db="EMBL/GenBank/DDBJ databases">
        <title>Culturing micro-colonial fungi from biological soil crusts in the Mojave desert and describing Neophaeococcomyces mojavensis, and introducing the new genera and species Taxawa tesnikishii.</title>
        <authorList>
            <person name="Kurbessoian T."/>
            <person name="Stajich J.E."/>
        </authorList>
    </citation>
    <scope>NUCLEOTIDE SEQUENCE</scope>
    <source>
        <strain evidence="3">TK_1</strain>
    </source>
</reference>
<protein>
    <recommendedName>
        <fullName evidence="2">Aldehyde dehydrogenase domain-containing protein</fullName>
    </recommendedName>
</protein>
<dbReference type="Gene3D" id="3.40.309.10">
    <property type="entry name" value="Aldehyde Dehydrogenase, Chain A, domain 2"/>
    <property type="match status" value="1"/>
</dbReference>
<dbReference type="PANTHER" id="PTHR43353:SF6">
    <property type="entry name" value="CYTOPLASMIC ALDEHYDE DEHYDROGENASE (EUROFUNG)"/>
    <property type="match status" value="1"/>
</dbReference>
<feature type="domain" description="Aldehyde dehydrogenase" evidence="2">
    <location>
        <begin position="27"/>
        <end position="480"/>
    </location>
</feature>
<proteinExistence type="predicted"/>
<accession>A0ABQ9NVB3</accession>
<dbReference type="CDD" id="cd07105">
    <property type="entry name" value="ALDH_SaliADH"/>
    <property type="match status" value="1"/>
</dbReference>
<dbReference type="Pfam" id="PF00171">
    <property type="entry name" value="Aldedh"/>
    <property type="match status" value="1"/>
</dbReference>
<evidence type="ECO:0000256" key="1">
    <source>
        <dbReference type="ARBA" id="ARBA00023002"/>
    </source>
</evidence>
<name>A0ABQ9NVB3_9PEZI</name>
<organism evidence="3 4">
    <name type="scientific">Coniosporium apollinis</name>
    <dbReference type="NCBI Taxonomy" id="61459"/>
    <lineage>
        <taxon>Eukaryota</taxon>
        <taxon>Fungi</taxon>
        <taxon>Dikarya</taxon>
        <taxon>Ascomycota</taxon>
        <taxon>Pezizomycotina</taxon>
        <taxon>Dothideomycetes</taxon>
        <taxon>Dothideomycetes incertae sedis</taxon>
        <taxon>Coniosporium</taxon>
    </lineage>
</organism>
<dbReference type="InterPro" id="IPR015590">
    <property type="entry name" value="Aldehyde_DH_dom"/>
</dbReference>
<comment type="caution">
    <text evidence="3">The sequence shown here is derived from an EMBL/GenBank/DDBJ whole genome shotgun (WGS) entry which is preliminary data.</text>
</comment>
<dbReference type="InterPro" id="IPR016163">
    <property type="entry name" value="Ald_DH_C"/>
</dbReference>